<gene>
    <name evidence="2" type="ORF">QE417_000893</name>
</gene>
<protein>
    <submittedName>
        <fullName evidence="2">Serine protease Do</fullName>
        <ecNumber evidence="2">3.4.21.107</ecNumber>
    </submittedName>
</protein>
<sequence length="370" mass="41081">MSELQLTELIERYLNGELTEEERERFEALRRENAAIDSRITDHAHFTGLIKQYGERVELEKRLNAIHQEIDVHTLVDELTVHPAWVVRMWRNHHSKISVAASIAVFAVLSTLYFTGSFNKTVVSTNYTALSRKIDRVERSVANAQRTNQALLNTLKPGHRVTNPGTFGGSGFALTQSGYIVTAFHVVKNADSLYVQNAVGESYHAKLVYTEPVHDLAIIKIDDKEFGGLGKLPYSFKRSKTDVGEDIITLGYPRDDFYYAKGYISSATGLGGDTSAYQVSVPVYEGISGGPLLDAKGNVIGIISGKQTKTESAAFAVRSSYIFKAARNVSTDSTQNVISLKGNKNTLANLSRTQQIEKLKNYVFMVKVYN</sequence>
<dbReference type="Gene3D" id="2.40.10.10">
    <property type="entry name" value="Trypsin-like serine proteases"/>
    <property type="match status" value="2"/>
</dbReference>
<feature type="coiled-coil region" evidence="1">
    <location>
        <begin position="127"/>
        <end position="154"/>
    </location>
</feature>
<dbReference type="InterPro" id="IPR009003">
    <property type="entry name" value="Peptidase_S1_PA"/>
</dbReference>
<evidence type="ECO:0000313" key="2">
    <source>
        <dbReference type="EMBL" id="MDT3401821.1"/>
    </source>
</evidence>
<name>A0ABU3GPY5_9SPHI</name>
<keyword evidence="3" id="KW-1185">Reference proteome</keyword>
<dbReference type="EMBL" id="JAVLVU010000001">
    <property type="protein sequence ID" value="MDT3401821.1"/>
    <property type="molecule type" value="Genomic_DNA"/>
</dbReference>
<dbReference type="PANTHER" id="PTHR43019">
    <property type="entry name" value="SERINE ENDOPROTEASE DEGS"/>
    <property type="match status" value="1"/>
</dbReference>
<keyword evidence="1" id="KW-0175">Coiled coil</keyword>
<dbReference type="InterPro" id="IPR043504">
    <property type="entry name" value="Peptidase_S1_PA_chymotrypsin"/>
</dbReference>
<comment type="caution">
    <text evidence="2">The sequence shown here is derived from an EMBL/GenBank/DDBJ whole genome shotgun (WGS) entry which is preliminary data.</text>
</comment>
<organism evidence="2 3">
    <name type="scientific">Mucilaginibacter terrae</name>
    <dbReference type="NCBI Taxonomy" id="1955052"/>
    <lineage>
        <taxon>Bacteria</taxon>
        <taxon>Pseudomonadati</taxon>
        <taxon>Bacteroidota</taxon>
        <taxon>Sphingobacteriia</taxon>
        <taxon>Sphingobacteriales</taxon>
        <taxon>Sphingobacteriaceae</taxon>
        <taxon>Mucilaginibacter</taxon>
    </lineage>
</organism>
<evidence type="ECO:0000313" key="3">
    <source>
        <dbReference type="Proteomes" id="UP001258315"/>
    </source>
</evidence>
<proteinExistence type="predicted"/>
<dbReference type="InterPro" id="IPR001940">
    <property type="entry name" value="Peptidase_S1C"/>
</dbReference>
<dbReference type="GO" id="GO:0006508">
    <property type="term" value="P:proteolysis"/>
    <property type="evidence" value="ECO:0007669"/>
    <property type="project" value="UniProtKB-KW"/>
</dbReference>
<dbReference type="GO" id="GO:0008233">
    <property type="term" value="F:peptidase activity"/>
    <property type="evidence" value="ECO:0007669"/>
    <property type="project" value="UniProtKB-KW"/>
</dbReference>
<reference evidence="3" key="1">
    <citation type="submission" date="2023-07" db="EMBL/GenBank/DDBJ databases">
        <title>Functional and genomic diversity of the sorghum phyllosphere microbiome.</title>
        <authorList>
            <person name="Shade A."/>
        </authorList>
    </citation>
    <scope>NUCLEOTIDE SEQUENCE [LARGE SCALE GENOMIC DNA]</scope>
    <source>
        <strain evidence="3">SORGH_AS_0422</strain>
    </source>
</reference>
<accession>A0ABU3GPY5</accession>
<dbReference type="PRINTS" id="PR00834">
    <property type="entry name" value="PROTEASES2C"/>
</dbReference>
<evidence type="ECO:0000256" key="1">
    <source>
        <dbReference type="SAM" id="Coils"/>
    </source>
</evidence>
<dbReference type="EC" id="3.4.21.107" evidence="2"/>
<dbReference type="RefSeq" id="WP_311947783.1">
    <property type="nucleotide sequence ID" value="NZ_JAVLVU010000001.1"/>
</dbReference>
<keyword evidence="2" id="KW-0378">Hydrolase</keyword>
<dbReference type="PANTHER" id="PTHR43019:SF23">
    <property type="entry name" value="PROTEASE DO-LIKE 5, CHLOROPLASTIC"/>
    <property type="match status" value="1"/>
</dbReference>
<dbReference type="Pfam" id="PF13365">
    <property type="entry name" value="Trypsin_2"/>
    <property type="match status" value="1"/>
</dbReference>
<dbReference type="SUPFAM" id="SSF50494">
    <property type="entry name" value="Trypsin-like serine proteases"/>
    <property type="match status" value="1"/>
</dbReference>
<dbReference type="Proteomes" id="UP001258315">
    <property type="component" value="Unassembled WGS sequence"/>
</dbReference>
<keyword evidence="2" id="KW-0645">Protease</keyword>